<sequence>MRMNRSSHSNELAAHAGSLLLAHPSLLDPNFRRSVILLTAYGESEGSIGVVVNRPIGKTLGEYDPELSTSLLADVPLFIGGPVARDQLILVAWKLSAEAGVFKLYFGIDHLKAQQILQDDPEFQLRGYLGHAGWSEGQLDAEIEQKSWVVSGCLPVLDGKPEEIDWHELICHERPELRLLADAPDDPSLN</sequence>
<dbReference type="EMBL" id="JARXHW010000036">
    <property type="protein sequence ID" value="MDQ8208665.1"/>
    <property type="molecule type" value="Genomic_DNA"/>
</dbReference>
<evidence type="ECO:0000313" key="2">
    <source>
        <dbReference type="Proteomes" id="UP001225316"/>
    </source>
</evidence>
<dbReference type="Gene3D" id="3.40.1740.10">
    <property type="entry name" value="VC0467-like"/>
    <property type="match status" value="1"/>
</dbReference>
<keyword evidence="2" id="KW-1185">Reference proteome</keyword>
<organism evidence="1 2">
    <name type="scientific">Thalassobacterium maritimum</name>
    <dbReference type="NCBI Taxonomy" id="3041265"/>
    <lineage>
        <taxon>Bacteria</taxon>
        <taxon>Pseudomonadati</taxon>
        <taxon>Verrucomicrobiota</taxon>
        <taxon>Opitutia</taxon>
        <taxon>Puniceicoccales</taxon>
        <taxon>Coraliomargaritaceae</taxon>
        <taxon>Thalassobacterium</taxon>
    </lineage>
</organism>
<accession>A0ABU1AWY2</accession>
<proteinExistence type="predicted"/>
<dbReference type="PANTHER" id="PTHR31984">
    <property type="entry name" value="TRANSPORTER, PUTATIVE (DUF179)-RELATED"/>
    <property type="match status" value="1"/>
</dbReference>
<dbReference type="RefSeq" id="WP_308951295.1">
    <property type="nucleotide sequence ID" value="NZ_JARXHW010000036.1"/>
</dbReference>
<comment type="caution">
    <text evidence="1">The sequence shown here is derived from an EMBL/GenBank/DDBJ whole genome shotgun (WGS) entry which is preliminary data.</text>
</comment>
<dbReference type="SUPFAM" id="SSF143456">
    <property type="entry name" value="VC0467-like"/>
    <property type="match status" value="1"/>
</dbReference>
<dbReference type="Proteomes" id="UP001225316">
    <property type="component" value="Unassembled WGS sequence"/>
</dbReference>
<reference evidence="1 2" key="1">
    <citation type="submission" date="2023-04" db="EMBL/GenBank/DDBJ databases">
        <title>A novel bacteria isolated from coastal sediment.</title>
        <authorList>
            <person name="Liu X.-J."/>
            <person name="Du Z.-J."/>
        </authorList>
    </citation>
    <scope>NUCLEOTIDE SEQUENCE [LARGE SCALE GENOMIC DNA]</scope>
    <source>
        <strain evidence="1 2">SDUM461003</strain>
    </source>
</reference>
<name>A0ABU1AWY2_9BACT</name>
<gene>
    <name evidence="1" type="ORF">QEH52_14155</name>
</gene>
<evidence type="ECO:0000313" key="1">
    <source>
        <dbReference type="EMBL" id="MDQ8208665.1"/>
    </source>
</evidence>
<protein>
    <submittedName>
        <fullName evidence="1">YqgE/AlgH family protein</fullName>
    </submittedName>
</protein>
<dbReference type="PANTHER" id="PTHR31984:SF17">
    <property type="entry name" value="TRANSCRIPTIONAL REGULATOR"/>
    <property type="match status" value="1"/>
</dbReference>
<dbReference type="Pfam" id="PF02622">
    <property type="entry name" value="DUF179"/>
    <property type="match status" value="1"/>
</dbReference>
<dbReference type="InterPro" id="IPR003774">
    <property type="entry name" value="AlgH-like"/>
</dbReference>